<dbReference type="KEGG" id="ypy:YPK_0611"/>
<proteinExistence type="predicted"/>
<dbReference type="EMBL" id="CP000950">
    <property type="protein sequence ID" value="ACA66914.1"/>
    <property type="molecule type" value="Genomic_DNA"/>
</dbReference>
<dbReference type="PATRIC" id="fig|502800.11.peg.1226"/>
<accession>A0A0H3B193</accession>
<evidence type="ECO:0000313" key="1">
    <source>
        <dbReference type="EMBL" id="ACA66914.1"/>
    </source>
</evidence>
<protein>
    <submittedName>
        <fullName evidence="1">Uncharacterized protein</fullName>
    </submittedName>
</protein>
<gene>
    <name evidence="1" type="ordered locus">YPK_0611</name>
</gene>
<dbReference type="NCBIfam" id="NF038335">
    <property type="entry name" value="YPO0640_fam"/>
    <property type="match status" value="1"/>
</dbReference>
<dbReference type="RefSeq" id="WP_012104462.1">
    <property type="nucleotide sequence ID" value="NZ_CP009792.1"/>
</dbReference>
<dbReference type="InterPro" id="IPR037883">
    <property type="entry name" value="Knr4/Smi1-like_sf"/>
</dbReference>
<dbReference type="SUPFAM" id="SSF160631">
    <property type="entry name" value="SMI1/KNR4-like"/>
    <property type="match status" value="1"/>
</dbReference>
<dbReference type="AlphaFoldDB" id="A0A0H3B193"/>
<sequence length="176" mass="20237">MIEIKTLLEHDNVKELTKYVDEIYSISRSLAKYGVEACSGLKDPGSVNITEAMQVLIKMGGQTFANEYLRFLYFLNGFSLNGTTMYGIFSDEQNIRDIRRARANLHEVPELYPVEFDDYVFIGHNETDVVIFNQISEKFELRDRIGTVDTLWDSFDDIPSLLKVLIDNLRPAPDIE</sequence>
<name>A0A0H3B193_YERPY</name>
<organism evidence="1">
    <name type="scientific">Yersinia pseudotuberculosis serotype O:3 (strain YPIII)</name>
    <dbReference type="NCBI Taxonomy" id="502800"/>
    <lineage>
        <taxon>Bacteria</taxon>
        <taxon>Pseudomonadati</taxon>
        <taxon>Pseudomonadota</taxon>
        <taxon>Gammaproteobacteria</taxon>
        <taxon>Enterobacterales</taxon>
        <taxon>Yersiniaceae</taxon>
        <taxon>Yersinia</taxon>
    </lineage>
</organism>
<reference evidence="1" key="1">
    <citation type="submission" date="2008-02" db="EMBL/GenBank/DDBJ databases">
        <title>Complete sequence of Yersinia pseudotuberculosis YPIII.</title>
        <authorList>
            <consortium name="US DOE Joint Genome Institute"/>
            <person name="Challacombe J.F."/>
            <person name="Bruce D."/>
            <person name="Detter J.C."/>
            <person name="Green L."/>
            <person name="Land M."/>
            <person name="Munk C."/>
            <person name="Lindler L.E."/>
            <person name="Nikolich M.P."/>
            <person name="Brettin T."/>
        </authorList>
    </citation>
    <scope>NUCLEOTIDE SEQUENCE</scope>
    <source>
        <strain evidence="1">YPIII</strain>
    </source>
</reference>